<organism evidence="1 2">
    <name type="scientific">Arsenicitalea aurantiaca</name>
    <dbReference type="NCBI Taxonomy" id="1783274"/>
    <lineage>
        <taxon>Bacteria</taxon>
        <taxon>Pseudomonadati</taxon>
        <taxon>Pseudomonadota</taxon>
        <taxon>Alphaproteobacteria</taxon>
        <taxon>Hyphomicrobiales</taxon>
        <taxon>Devosiaceae</taxon>
        <taxon>Arsenicitalea</taxon>
    </lineage>
</organism>
<sequence>MAGTIRVGVGGWTFAPWRGRFYPEDLTQKRELEYASRALTSIEINGTFYGSQKPESFAKWREETPEGFVFSLKGPRYATNRKVLAEAGESIERFVNGGIVKLEDRLGPINWQLAATKQFDAEDFEAFLKLLPKSVEGIALRHVVEARHPSFAVPEAIALMRRHGVGLVVAGDSDYPLIPDLTADFVYLRIMGAREEVPGGYDADEVSRWAERVRAYAEGRVPDGFEAIAPEGAEAGPRDVFVYFISGFKPANPDAARALIAALG</sequence>
<dbReference type="RefSeq" id="WP_127186703.1">
    <property type="nucleotide sequence ID" value="NZ_RZNJ01000001.1"/>
</dbReference>
<dbReference type="Pfam" id="PF01904">
    <property type="entry name" value="DUF72"/>
    <property type="match status" value="1"/>
</dbReference>
<dbReference type="Proteomes" id="UP000281547">
    <property type="component" value="Unassembled WGS sequence"/>
</dbReference>
<dbReference type="PANTHER" id="PTHR30348">
    <property type="entry name" value="UNCHARACTERIZED PROTEIN YECE"/>
    <property type="match status" value="1"/>
</dbReference>
<comment type="caution">
    <text evidence="1">The sequence shown here is derived from an EMBL/GenBank/DDBJ whole genome shotgun (WGS) entry which is preliminary data.</text>
</comment>
<dbReference type="AlphaFoldDB" id="A0A433XKP1"/>
<dbReference type="OrthoDB" id="9780310at2"/>
<dbReference type="InterPro" id="IPR002763">
    <property type="entry name" value="DUF72"/>
</dbReference>
<dbReference type="PANTHER" id="PTHR30348:SF4">
    <property type="entry name" value="DUF72 DOMAIN-CONTAINING PROTEIN"/>
    <property type="match status" value="1"/>
</dbReference>
<dbReference type="Gene3D" id="3.20.20.410">
    <property type="entry name" value="Protein of unknown function UPF0759"/>
    <property type="match status" value="1"/>
</dbReference>
<dbReference type="SUPFAM" id="SSF117396">
    <property type="entry name" value="TM1631-like"/>
    <property type="match status" value="1"/>
</dbReference>
<reference evidence="1 2" key="1">
    <citation type="journal article" date="2016" name="Int. J. Syst. Evol. Microbiol.">
        <title>Arsenicitalea aurantiaca gen. nov., sp. nov., a new member of the family Hyphomicrobiaceae, isolated from high-arsenic sediment.</title>
        <authorList>
            <person name="Mu Y."/>
            <person name="Zhou L."/>
            <person name="Zeng X.C."/>
            <person name="Liu L."/>
            <person name="Pan Y."/>
            <person name="Chen X."/>
            <person name="Wang J."/>
            <person name="Li S."/>
            <person name="Li W.J."/>
            <person name="Wang Y."/>
        </authorList>
    </citation>
    <scope>NUCLEOTIDE SEQUENCE [LARGE SCALE GENOMIC DNA]</scope>
    <source>
        <strain evidence="1 2">42-50</strain>
    </source>
</reference>
<gene>
    <name evidence="1" type="ORF">EMQ25_01060</name>
</gene>
<proteinExistence type="predicted"/>
<evidence type="ECO:0000313" key="2">
    <source>
        <dbReference type="Proteomes" id="UP000281547"/>
    </source>
</evidence>
<dbReference type="InterPro" id="IPR036520">
    <property type="entry name" value="UPF0759_sf"/>
</dbReference>
<accession>A0A433XKP1</accession>
<protein>
    <submittedName>
        <fullName evidence="1">DUF72 domain-containing protein</fullName>
    </submittedName>
</protein>
<dbReference type="EMBL" id="RZNJ01000001">
    <property type="protein sequence ID" value="RUT34584.1"/>
    <property type="molecule type" value="Genomic_DNA"/>
</dbReference>
<evidence type="ECO:0000313" key="1">
    <source>
        <dbReference type="EMBL" id="RUT34584.1"/>
    </source>
</evidence>
<name>A0A433XKP1_9HYPH</name>
<keyword evidence="2" id="KW-1185">Reference proteome</keyword>